<proteinExistence type="predicted"/>
<organism evidence="1">
    <name type="scientific">Rosellinia necatrix</name>
    <name type="common">White root-rot fungus</name>
    <dbReference type="NCBI Taxonomy" id="77044"/>
    <lineage>
        <taxon>Eukaryota</taxon>
        <taxon>Fungi</taxon>
        <taxon>Dikarya</taxon>
        <taxon>Ascomycota</taxon>
        <taxon>Pezizomycotina</taxon>
        <taxon>Sordariomycetes</taxon>
        <taxon>Xylariomycetidae</taxon>
        <taxon>Xylariales</taxon>
        <taxon>Xylariaceae</taxon>
        <taxon>Rosellinia</taxon>
    </lineage>
</organism>
<name>A0A1W2TF99_ROSNE</name>
<dbReference type="AlphaFoldDB" id="A0A1W2TF99"/>
<evidence type="ECO:0000313" key="1">
    <source>
        <dbReference type="EMBL" id="GAP86730.1"/>
    </source>
</evidence>
<dbReference type="Proteomes" id="UP000054516">
    <property type="component" value="Unassembled WGS sequence"/>
</dbReference>
<evidence type="ECO:0000313" key="2">
    <source>
        <dbReference type="Proteomes" id="UP000054516"/>
    </source>
</evidence>
<gene>
    <name evidence="1" type="ORF">SAMD00023353_2101590</name>
</gene>
<keyword evidence="2" id="KW-1185">Reference proteome</keyword>
<protein>
    <submittedName>
        <fullName evidence="1">Uncharacterized protein</fullName>
    </submittedName>
</protein>
<sequence length="187" mass="21386">MANYYGDGGNDGNEGGKDLRWSGVRVDAVDEVGELWYPRASTEYSCNGGVRSSGARSFSDMPSRSATFEAILAYLTEVMRLVERSVRAHPLPPRGVTGPRREAVWRVPCAERLLVEPKFVRGHPDVRRAHRAALEDVRRCVHGGDDDAWVSKDARPYMETMLRWVKKRPRPDRQRSRWARARRHAER</sequence>
<accession>A0A1W2TF99</accession>
<reference evidence="1" key="1">
    <citation type="submission" date="2016-03" db="EMBL/GenBank/DDBJ databases">
        <title>Draft genome sequence of Rosellinia necatrix.</title>
        <authorList>
            <person name="Kanematsu S."/>
        </authorList>
    </citation>
    <scope>NUCLEOTIDE SEQUENCE [LARGE SCALE GENOMIC DNA]</scope>
    <source>
        <strain evidence="1">W97</strain>
    </source>
</reference>
<dbReference type="EMBL" id="DF977466">
    <property type="protein sequence ID" value="GAP86730.1"/>
    <property type="molecule type" value="Genomic_DNA"/>
</dbReference>
<dbReference type="OrthoDB" id="2157530at2759"/>